<keyword evidence="11" id="KW-1185">Reference proteome</keyword>
<evidence type="ECO:0000256" key="7">
    <source>
        <dbReference type="ARBA" id="ARBA00023033"/>
    </source>
</evidence>
<keyword evidence="8" id="KW-0812">Transmembrane</keyword>
<dbReference type="InterPro" id="IPR036188">
    <property type="entry name" value="FAD/NAD-bd_sf"/>
</dbReference>
<feature type="domain" description="FAD-binding" evidence="9">
    <location>
        <begin position="8"/>
        <end position="328"/>
    </location>
</feature>
<dbReference type="PRINTS" id="PR00420">
    <property type="entry name" value="RNGMNOXGNASE"/>
</dbReference>
<name>A0ABW5BFP3_9PROT</name>
<accession>A0ABW5BFP3</accession>
<keyword evidence="8" id="KW-1133">Transmembrane helix</keyword>
<organism evidence="10 11">
    <name type="scientific">Kiloniella antarctica</name>
    <dbReference type="NCBI Taxonomy" id="1550907"/>
    <lineage>
        <taxon>Bacteria</taxon>
        <taxon>Pseudomonadati</taxon>
        <taxon>Pseudomonadota</taxon>
        <taxon>Alphaproteobacteria</taxon>
        <taxon>Rhodospirillales</taxon>
        <taxon>Kiloniellaceae</taxon>
        <taxon>Kiloniella</taxon>
    </lineage>
</organism>
<sequence>MAEKDISVEVLIVGGGLVGLTLGVAIAGAGLEVAVVDREQPSKQKASPFDGRSSAIALGSQRVFDQVGLWDGMSWAAEAIRYIEITDGQIDRGASPLSMSYDFSEVGDLPMGWIVENRAIRLATHAKAAELETLHHLAPHTVVDLERDKRGVRAALDDGTKITARVVIGADGRGSLLRKNAGIEVTGTDYQQNGIVCTVVHEKPHNGIAFEHFLPSGPFALLPLPDSEEGVHRSSLVWSEKRELVDGYMSMSNEDFANELHRRFGDNLGKFSVTEMRWSYPLSSLHAERYIDTRMALVGDAAHGMHPIAGQGLNLGLRDVAALAEVIVDARRVGLDIGSPQVLEDYAKWRRFDNVLLLGAMDGLVKLFSNDLAPVRIARDLGLATVDKISPVKRFFMKHAMGIVGDLPRLMQGKSL</sequence>
<dbReference type="NCBIfam" id="TIGR01988">
    <property type="entry name" value="Ubi-OHases"/>
    <property type="match status" value="1"/>
</dbReference>
<keyword evidence="8" id="KW-0472">Membrane</keyword>
<evidence type="ECO:0000256" key="2">
    <source>
        <dbReference type="ARBA" id="ARBA00004749"/>
    </source>
</evidence>
<evidence type="ECO:0000256" key="4">
    <source>
        <dbReference type="ARBA" id="ARBA00022630"/>
    </source>
</evidence>
<dbReference type="SUPFAM" id="SSF51905">
    <property type="entry name" value="FAD/NAD(P)-binding domain"/>
    <property type="match status" value="1"/>
</dbReference>
<comment type="similarity">
    <text evidence="3">Belongs to the UbiH/COQ6 family.</text>
</comment>
<keyword evidence="7" id="KW-0503">Monooxygenase</keyword>
<dbReference type="Gene3D" id="3.50.50.60">
    <property type="entry name" value="FAD/NAD(P)-binding domain"/>
    <property type="match status" value="2"/>
</dbReference>
<evidence type="ECO:0000256" key="6">
    <source>
        <dbReference type="ARBA" id="ARBA00023002"/>
    </source>
</evidence>
<evidence type="ECO:0000256" key="3">
    <source>
        <dbReference type="ARBA" id="ARBA00005349"/>
    </source>
</evidence>
<comment type="cofactor">
    <cofactor evidence="1">
        <name>FAD</name>
        <dbReference type="ChEBI" id="CHEBI:57692"/>
    </cofactor>
</comment>
<dbReference type="RefSeq" id="WP_380248983.1">
    <property type="nucleotide sequence ID" value="NZ_JBHUII010000001.1"/>
</dbReference>
<evidence type="ECO:0000256" key="1">
    <source>
        <dbReference type="ARBA" id="ARBA00001974"/>
    </source>
</evidence>
<evidence type="ECO:0000313" key="10">
    <source>
        <dbReference type="EMBL" id="MFD2204927.1"/>
    </source>
</evidence>
<protein>
    <submittedName>
        <fullName evidence="10">UbiH/UbiF/VisC/COQ6 family ubiquinone biosynthesis hydroxylase</fullName>
    </submittedName>
</protein>
<evidence type="ECO:0000256" key="5">
    <source>
        <dbReference type="ARBA" id="ARBA00022827"/>
    </source>
</evidence>
<dbReference type="PANTHER" id="PTHR43876">
    <property type="entry name" value="UBIQUINONE BIOSYNTHESIS MONOOXYGENASE COQ6, MITOCHONDRIAL"/>
    <property type="match status" value="1"/>
</dbReference>
<keyword evidence="10" id="KW-0830">Ubiquinone</keyword>
<gene>
    <name evidence="10" type="ORF">ACFSKO_04870</name>
</gene>
<proteinExistence type="inferred from homology"/>
<dbReference type="PANTHER" id="PTHR43876:SF7">
    <property type="entry name" value="UBIQUINONE BIOSYNTHESIS MONOOXYGENASE COQ6, MITOCHONDRIAL"/>
    <property type="match status" value="1"/>
</dbReference>
<dbReference type="PROSITE" id="PS01304">
    <property type="entry name" value="UBIH"/>
    <property type="match status" value="1"/>
</dbReference>
<dbReference type="InterPro" id="IPR010971">
    <property type="entry name" value="UbiH/COQ6"/>
</dbReference>
<comment type="caution">
    <text evidence="10">The sequence shown here is derived from an EMBL/GenBank/DDBJ whole genome shotgun (WGS) entry which is preliminary data.</text>
</comment>
<dbReference type="InterPro" id="IPR018168">
    <property type="entry name" value="Ubi_Hdrlase_CS"/>
</dbReference>
<reference evidence="11" key="1">
    <citation type="journal article" date="2019" name="Int. J. Syst. Evol. Microbiol.">
        <title>The Global Catalogue of Microorganisms (GCM) 10K type strain sequencing project: providing services to taxonomists for standard genome sequencing and annotation.</title>
        <authorList>
            <consortium name="The Broad Institute Genomics Platform"/>
            <consortium name="The Broad Institute Genome Sequencing Center for Infectious Disease"/>
            <person name="Wu L."/>
            <person name="Ma J."/>
        </authorList>
    </citation>
    <scope>NUCLEOTIDE SEQUENCE [LARGE SCALE GENOMIC DNA]</scope>
    <source>
        <strain evidence="11">CGMCC 4.7192</strain>
    </source>
</reference>
<dbReference type="Pfam" id="PF01494">
    <property type="entry name" value="FAD_binding_3"/>
    <property type="match status" value="1"/>
</dbReference>
<evidence type="ECO:0000313" key="11">
    <source>
        <dbReference type="Proteomes" id="UP001597294"/>
    </source>
</evidence>
<evidence type="ECO:0000256" key="8">
    <source>
        <dbReference type="SAM" id="Phobius"/>
    </source>
</evidence>
<dbReference type="EMBL" id="JBHUII010000001">
    <property type="protein sequence ID" value="MFD2204927.1"/>
    <property type="molecule type" value="Genomic_DNA"/>
</dbReference>
<dbReference type="InterPro" id="IPR051205">
    <property type="entry name" value="UbiH/COQ6_monooxygenase"/>
</dbReference>
<evidence type="ECO:0000259" key="9">
    <source>
        <dbReference type="Pfam" id="PF01494"/>
    </source>
</evidence>
<dbReference type="Proteomes" id="UP001597294">
    <property type="component" value="Unassembled WGS sequence"/>
</dbReference>
<keyword evidence="6" id="KW-0560">Oxidoreductase</keyword>
<keyword evidence="5" id="KW-0274">FAD</keyword>
<dbReference type="InterPro" id="IPR002938">
    <property type="entry name" value="FAD-bd"/>
</dbReference>
<keyword evidence="4" id="KW-0285">Flavoprotein</keyword>
<comment type="pathway">
    <text evidence="2">Cofactor biosynthesis; ubiquinone biosynthesis.</text>
</comment>
<feature type="transmembrane region" description="Helical" evidence="8">
    <location>
        <begin position="12"/>
        <end position="35"/>
    </location>
</feature>